<dbReference type="InterPro" id="IPR001867">
    <property type="entry name" value="OmpR/PhoB-type_DNA-bd"/>
</dbReference>
<evidence type="ECO:0000256" key="3">
    <source>
        <dbReference type="ARBA" id="ARBA00023012"/>
    </source>
</evidence>
<evidence type="ECO:0000256" key="4">
    <source>
        <dbReference type="ARBA" id="ARBA00023015"/>
    </source>
</evidence>
<organism evidence="12 13">
    <name type="scientific">Ruminiclostridium sufflavum DSM 19573</name>
    <dbReference type="NCBI Taxonomy" id="1121337"/>
    <lineage>
        <taxon>Bacteria</taxon>
        <taxon>Bacillati</taxon>
        <taxon>Bacillota</taxon>
        <taxon>Clostridia</taxon>
        <taxon>Eubacteriales</taxon>
        <taxon>Oscillospiraceae</taxon>
        <taxon>Ruminiclostridium</taxon>
    </lineage>
</organism>
<dbReference type="Gene3D" id="6.10.250.690">
    <property type="match status" value="1"/>
</dbReference>
<protein>
    <recommendedName>
        <fullName evidence="1">Stage 0 sporulation protein A homolog</fullName>
    </recommendedName>
</protein>
<evidence type="ECO:0000259" key="10">
    <source>
        <dbReference type="PROSITE" id="PS50110"/>
    </source>
</evidence>
<dbReference type="FunFam" id="3.40.50.2300:FF:000001">
    <property type="entry name" value="DNA-binding response regulator PhoB"/>
    <property type="match status" value="1"/>
</dbReference>
<dbReference type="AlphaFoldDB" id="A0A318XKV7"/>
<comment type="function">
    <text evidence="7">May play the central regulatory role in sporulation. It may be an element of the effector pathway responsible for the activation of sporulation genes in response to nutritional stress. Spo0A may act in concert with spo0H (a sigma factor) to control the expression of some genes that are critical to the sporulation process.</text>
</comment>
<evidence type="ECO:0000256" key="7">
    <source>
        <dbReference type="ARBA" id="ARBA00024867"/>
    </source>
</evidence>
<feature type="domain" description="OmpR/PhoB-type" evidence="11">
    <location>
        <begin position="132"/>
        <end position="231"/>
    </location>
</feature>
<feature type="DNA-binding region" description="OmpR/PhoB-type" evidence="9">
    <location>
        <begin position="132"/>
        <end position="231"/>
    </location>
</feature>
<dbReference type="Gene3D" id="3.40.50.2300">
    <property type="match status" value="1"/>
</dbReference>
<proteinExistence type="predicted"/>
<dbReference type="Pfam" id="PF00486">
    <property type="entry name" value="Trans_reg_C"/>
    <property type="match status" value="1"/>
</dbReference>
<dbReference type="PANTHER" id="PTHR48111">
    <property type="entry name" value="REGULATOR OF RPOS"/>
    <property type="match status" value="1"/>
</dbReference>
<evidence type="ECO:0000256" key="5">
    <source>
        <dbReference type="ARBA" id="ARBA00023125"/>
    </source>
</evidence>
<name>A0A318XKV7_9FIRM</name>
<dbReference type="PROSITE" id="PS50110">
    <property type="entry name" value="RESPONSE_REGULATORY"/>
    <property type="match status" value="1"/>
</dbReference>
<dbReference type="OrthoDB" id="9802426at2"/>
<dbReference type="InterPro" id="IPR016032">
    <property type="entry name" value="Sig_transdc_resp-reg_C-effctor"/>
</dbReference>
<keyword evidence="13" id="KW-1185">Reference proteome</keyword>
<dbReference type="CDD" id="cd00383">
    <property type="entry name" value="trans_reg_C"/>
    <property type="match status" value="1"/>
</dbReference>
<keyword evidence="4" id="KW-0805">Transcription regulation</keyword>
<reference evidence="12 13" key="1">
    <citation type="submission" date="2018-06" db="EMBL/GenBank/DDBJ databases">
        <title>Genomic Encyclopedia of Type Strains, Phase I: the one thousand microbial genomes (KMG-I) project.</title>
        <authorList>
            <person name="Kyrpides N."/>
        </authorList>
    </citation>
    <scope>NUCLEOTIDE SEQUENCE [LARGE SCALE GENOMIC DNA]</scope>
    <source>
        <strain evidence="12 13">DSM 19573</strain>
    </source>
</reference>
<dbReference type="Pfam" id="PF00072">
    <property type="entry name" value="Response_reg"/>
    <property type="match status" value="1"/>
</dbReference>
<evidence type="ECO:0000256" key="2">
    <source>
        <dbReference type="ARBA" id="ARBA00022553"/>
    </source>
</evidence>
<dbReference type="InterPro" id="IPR001789">
    <property type="entry name" value="Sig_transdc_resp-reg_receiver"/>
</dbReference>
<dbReference type="InterPro" id="IPR011006">
    <property type="entry name" value="CheY-like_superfamily"/>
</dbReference>
<evidence type="ECO:0000256" key="1">
    <source>
        <dbReference type="ARBA" id="ARBA00018672"/>
    </source>
</evidence>
<accession>A0A318XKV7</accession>
<dbReference type="FunFam" id="1.10.10.10:FF:000018">
    <property type="entry name" value="DNA-binding response regulator ResD"/>
    <property type="match status" value="1"/>
</dbReference>
<dbReference type="SUPFAM" id="SSF52172">
    <property type="entry name" value="CheY-like"/>
    <property type="match status" value="1"/>
</dbReference>
<dbReference type="Proteomes" id="UP000248132">
    <property type="component" value="Unassembled WGS sequence"/>
</dbReference>
<dbReference type="Gene3D" id="1.10.10.10">
    <property type="entry name" value="Winged helix-like DNA-binding domain superfamily/Winged helix DNA-binding domain"/>
    <property type="match status" value="1"/>
</dbReference>
<dbReference type="GO" id="GO:0005829">
    <property type="term" value="C:cytosol"/>
    <property type="evidence" value="ECO:0007669"/>
    <property type="project" value="TreeGrafter"/>
</dbReference>
<gene>
    <name evidence="12" type="ORF">LY28_02312</name>
</gene>
<dbReference type="GO" id="GO:0000976">
    <property type="term" value="F:transcription cis-regulatory region binding"/>
    <property type="evidence" value="ECO:0007669"/>
    <property type="project" value="TreeGrafter"/>
</dbReference>
<dbReference type="PANTHER" id="PTHR48111:SF40">
    <property type="entry name" value="PHOSPHATE REGULON TRANSCRIPTIONAL REGULATORY PROTEIN PHOB"/>
    <property type="match status" value="1"/>
</dbReference>
<dbReference type="InterPro" id="IPR039420">
    <property type="entry name" value="WalR-like"/>
</dbReference>
<dbReference type="GO" id="GO:0032993">
    <property type="term" value="C:protein-DNA complex"/>
    <property type="evidence" value="ECO:0007669"/>
    <property type="project" value="TreeGrafter"/>
</dbReference>
<evidence type="ECO:0000256" key="8">
    <source>
        <dbReference type="PROSITE-ProRule" id="PRU00169"/>
    </source>
</evidence>
<evidence type="ECO:0000256" key="9">
    <source>
        <dbReference type="PROSITE-ProRule" id="PRU01091"/>
    </source>
</evidence>
<evidence type="ECO:0000313" key="12">
    <source>
        <dbReference type="EMBL" id="PYG87176.1"/>
    </source>
</evidence>
<dbReference type="InterPro" id="IPR036388">
    <property type="entry name" value="WH-like_DNA-bd_sf"/>
</dbReference>
<dbReference type="RefSeq" id="WP_110462336.1">
    <property type="nucleotide sequence ID" value="NZ_QKMR01000013.1"/>
</dbReference>
<dbReference type="EMBL" id="QKMR01000013">
    <property type="protein sequence ID" value="PYG87176.1"/>
    <property type="molecule type" value="Genomic_DNA"/>
</dbReference>
<keyword evidence="2 8" id="KW-0597">Phosphoprotein</keyword>
<comment type="caution">
    <text evidence="12">The sequence shown here is derived from an EMBL/GenBank/DDBJ whole genome shotgun (WGS) entry which is preliminary data.</text>
</comment>
<dbReference type="GO" id="GO:0000156">
    <property type="term" value="F:phosphorelay response regulator activity"/>
    <property type="evidence" value="ECO:0007669"/>
    <property type="project" value="TreeGrafter"/>
</dbReference>
<dbReference type="SMART" id="SM00448">
    <property type="entry name" value="REC"/>
    <property type="match status" value="1"/>
</dbReference>
<dbReference type="GO" id="GO:0006355">
    <property type="term" value="P:regulation of DNA-templated transcription"/>
    <property type="evidence" value="ECO:0007669"/>
    <property type="project" value="InterPro"/>
</dbReference>
<evidence type="ECO:0000313" key="13">
    <source>
        <dbReference type="Proteomes" id="UP000248132"/>
    </source>
</evidence>
<keyword evidence="6" id="KW-0804">Transcription</keyword>
<feature type="domain" description="Response regulatory" evidence="10">
    <location>
        <begin position="4"/>
        <end position="117"/>
    </location>
</feature>
<feature type="modified residue" description="4-aspartylphosphate" evidence="8">
    <location>
        <position position="53"/>
    </location>
</feature>
<sequence>MNKKILIVDDEKNIADILKFNLKKEGYDTIEAYDGEEAINLALSQSPDLILLDIMLPKIDGFTVCRKLRQTISTPILMLTAKEEEVDKVLGLELGADDYITKPFSPRELMARVKANLRRTASGEQISGEDRPHVTKYGDLSIDIDRYEVRRGETVIELTLREFELVKFLASQKGTIFSRETLLEKVWGYEYYGDVRTVDVTVRRVREKLEVDPANPQYIITKRGVGYYFNV</sequence>
<evidence type="ECO:0000256" key="6">
    <source>
        <dbReference type="ARBA" id="ARBA00023163"/>
    </source>
</evidence>
<dbReference type="PROSITE" id="PS51755">
    <property type="entry name" value="OMPR_PHOB"/>
    <property type="match status" value="1"/>
</dbReference>
<dbReference type="SUPFAM" id="SSF46894">
    <property type="entry name" value="C-terminal effector domain of the bipartite response regulators"/>
    <property type="match status" value="1"/>
</dbReference>
<dbReference type="SMART" id="SM00862">
    <property type="entry name" value="Trans_reg_C"/>
    <property type="match status" value="1"/>
</dbReference>
<evidence type="ECO:0000259" key="11">
    <source>
        <dbReference type="PROSITE" id="PS51755"/>
    </source>
</evidence>
<keyword evidence="5 9" id="KW-0238">DNA-binding</keyword>
<keyword evidence="3" id="KW-0902">Two-component regulatory system</keyword>